<evidence type="ECO:0000313" key="2">
    <source>
        <dbReference type="Proteomes" id="UP000288102"/>
    </source>
</evidence>
<comment type="caution">
    <text evidence="1">The sequence shown here is derived from an EMBL/GenBank/DDBJ whole genome shotgun (WGS) entry which is preliminary data.</text>
</comment>
<evidence type="ECO:0000313" key="1">
    <source>
        <dbReference type="EMBL" id="RUT68916.1"/>
    </source>
</evidence>
<dbReference type="AlphaFoldDB" id="A0A434A3K0"/>
<dbReference type="Pfam" id="PF14060">
    <property type="entry name" value="DUF4252"/>
    <property type="match status" value="1"/>
</dbReference>
<dbReference type="RefSeq" id="WP_127339824.1">
    <property type="nucleotide sequence ID" value="NZ_QWDM01000013.1"/>
</dbReference>
<name>A0A434A3K0_9FLAO</name>
<organism evidence="1 2">
    <name type="scientific">Flavobacterium cupreum</name>
    <dbReference type="NCBI Taxonomy" id="2133766"/>
    <lineage>
        <taxon>Bacteria</taxon>
        <taxon>Pseudomonadati</taxon>
        <taxon>Bacteroidota</taxon>
        <taxon>Flavobacteriia</taxon>
        <taxon>Flavobacteriales</taxon>
        <taxon>Flavobacteriaceae</taxon>
        <taxon>Flavobacterium</taxon>
    </lineage>
</organism>
<accession>A0A434A3K0</accession>
<dbReference type="InterPro" id="IPR025348">
    <property type="entry name" value="DUF4252"/>
</dbReference>
<keyword evidence="2" id="KW-1185">Reference proteome</keyword>
<dbReference type="OrthoDB" id="1143555at2"/>
<proteinExistence type="predicted"/>
<dbReference type="EMBL" id="QWDM01000013">
    <property type="protein sequence ID" value="RUT68916.1"/>
    <property type="molecule type" value="Genomic_DNA"/>
</dbReference>
<protein>
    <submittedName>
        <fullName evidence="1">DUF4252 domain-containing protein</fullName>
    </submittedName>
</protein>
<reference evidence="2" key="1">
    <citation type="journal article" date="2019" name="Syst. Appl. Microbiol.">
        <title>Flavobacterium circumlabens sp. nov. and Flavobacterium cupreum sp. nov., two psychrotrophic species isolated from Antarctic environmental samples.</title>
        <authorList>
            <person name="Kralova S."/>
            <person name="Busse H.-J."/>
            <person name="Svec P."/>
            <person name="Maslanova I."/>
            <person name="Stankova E."/>
            <person name="Bartak M."/>
            <person name="Sedlacek I."/>
        </authorList>
    </citation>
    <scope>NUCLEOTIDE SEQUENCE [LARGE SCALE GENOMIC DNA]</scope>
    <source>
        <strain evidence="2">CCM 8825</strain>
    </source>
</reference>
<sequence>MKISVFTSALLALLTLLSCESKPSLQKYFVENTDNKDFIALDVSPSILNLDKAKLSAAQTEALNSFDKMNILAFKANATNQTAFETERAKVKVILKDPKYQELMKFGSGKEGASISYVGTDENIEEFVVFVNRKENGFAVVRVLGKDMNPNNIMTLMSVLKQSKIDMEQLKPLQQLVK</sequence>
<gene>
    <name evidence="1" type="ORF">D0817_18605</name>
</gene>
<dbReference type="Proteomes" id="UP000288102">
    <property type="component" value="Unassembled WGS sequence"/>
</dbReference>
<dbReference type="PROSITE" id="PS51257">
    <property type="entry name" value="PROKAR_LIPOPROTEIN"/>
    <property type="match status" value="1"/>
</dbReference>